<dbReference type="InterPro" id="IPR000595">
    <property type="entry name" value="cNMP-bd_dom"/>
</dbReference>
<reference evidence="3" key="1">
    <citation type="submission" date="2016-12" db="EMBL/GenBank/DDBJ databases">
        <authorList>
            <person name="Varghese N."/>
            <person name="Submissions S."/>
        </authorList>
    </citation>
    <scope>NUCLEOTIDE SEQUENCE [LARGE SCALE GENOMIC DNA]</scope>
    <source>
        <strain evidence="3">DSM 25035</strain>
    </source>
</reference>
<dbReference type="RefSeq" id="WP_073573499.1">
    <property type="nucleotide sequence ID" value="NZ_FRXN01000006.1"/>
</dbReference>
<dbReference type="InterPro" id="IPR018490">
    <property type="entry name" value="cNMP-bd_dom_sf"/>
</dbReference>
<evidence type="ECO:0000259" key="1">
    <source>
        <dbReference type="PROSITE" id="PS50042"/>
    </source>
</evidence>
<dbReference type="CDD" id="cd00038">
    <property type="entry name" value="CAP_ED"/>
    <property type="match status" value="1"/>
</dbReference>
<dbReference type="SMART" id="SM00100">
    <property type="entry name" value="cNMP"/>
    <property type="match status" value="1"/>
</dbReference>
<accession>A0A1M7ZJZ4</accession>
<evidence type="ECO:0000313" key="2">
    <source>
        <dbReference type="EMBL" id="SHO64986.1"/>
    </source>
</evidence>
<dbReference type="Pfam" id="PF00027">
    <property type="entry name" value="cNMP_binding"/>
    <property type="match status" value="1"/>
</dbReference>
<dbReference type="PROSITE" id="PS50042">
    <property type="entry name" value="CNMP_BINDING_3"/>
    <property type="match status" value="1"/>
</dbReference>
<sequence length="192" mass="22247">MDNKFVNYFSKISSLTKEEAEAIAQTMKTQSFEKGDYLLRQGQKSSKTYFILSGCIREYILTDGEEKTTNFFTEEQWAISLNGFTPENSATHNWVCVEDTTVVVGDEEQAQAIFKRFPRFETISRTIMEAAFSEQREALTSYYTDSPEQRYLKLLKSRPDLIQRIPQYHLASYIGVKPESLSRIRKRISSSE</sequence>
<dbReference type="STRING" id="1073327.SAMN04488108_3785"/>
<name>A0A1M7ZJZ4_9BACT</name>
<organism evidence="2 3">
    <name type="scientific">Algoriphagus zhangzhouensis</name>
    <dbReference type="NCBI Taxonomy" id="1073327"/>
    <lineage>
        <taxon>Bacteria</taxon>
        <taxon>Pseudomonadati</taxon>
        <taxon>Bacteroidota</taxon>
        <taxon>Cytophagia</taxon>
        <taxon>Cytophagales</taxon>
        <taxon>Cyclobacteriaceae</taxon>
        <taxon>Algoriphagus</taxon>
    </lineage>
</organism>
<proteinExistence type="predicted"/>
<keyword evidence="2" id="KW-0418">Kinase</keyword>
<dbReference type="GO" id="GO:0016301">
    <property type="term" value="F:kinase activity"/>
    <property type="evidence" value="ECO:0007669"/>
    <property type="project" value="UniProtKB-KW"/>
</dbReference>
<dbReference type="Gene3D" id="2.60.120.10">
    <property type="entry name" value="Jelly Rolls"/>
    <property type="match status" value="1"/>
</dbReference>
<gene>
    <name evidence="2" type="ORF">SAMN04488108_3785</name>
</gene>
<evidence type="ECO:0000313" key="3">
    <source>
        <dbReference type="Proteomes" id="UP000184609"/>
    </source>
</evidence>
<dbReference type="Proteomes" id="UP000184609">
    <property type="component" value="Unassembled WGS sequence"/>
</dbReference>
<dbReference type="OrthoDB" id="667553at2"/>
<feature type="domain" description="Cyclic nucleotide-binding" evidence="1">
    <location>
        <begin position="11"/>
        <end position="57"/>
    </location>
</feature>
<keyword evidence="3" id="KW-1185">Reference proteome</keyword>
<dbReference type="InterPro" id="IPR014710">
    <property type="entry name" value="RmlC-like_jellyroll"/>
</dbReference>
<dbReference type="EMBL" id="FRXN01000006">
    <property type="protein sequence ID" value="SHO64986.1"/>
    <property type="molecule type" value="Genomic_DNA"/>
</dbReference>
<dbReference type="SUPFAM" id="SSF51206">
    <property type="entry name" value="cAMP-binding domain-like"/>
    <property type="match status" value="1"/>
</dbReference>
<protein>
    <submittedName>
        <fullName evidence="2">cAMP-binding domain of CRP or a regulatory subunit of cAMP-dependent protein kinases</fullName>
    </submittedName>
</protein>
<dbReference type="AlphaFoldDB" id="A0A1M7ZJZ4"/>
<keyword evidence="2" id="KW-0808">Transferase</keyword>